<sequence length="339" mass="38075">MDQLPAAALLQPALLSVIVPAYNEHEVLPEFHRRLAAVLAPLPLRSEIIYVNDGSTDNTLDVIRELRANWPDVTVVDLSRNFGKEAAMTAGFDLARGDAVVVIDADLQDPPELIPAMVEKWQAGFDMVYAQRTVRDGESRIKKSTSYLFYRLIQRVSRVRIPKDTGDYRLLSRRAVTALNSLREQHRFMKGLFAFIGFPQTAIPYRRDPRFAGETKFNYWKLWNFAIEGFTSFTIAPLKVATYTGIFTSLVAFLYGMYVVYKTLVHGESVAGYPSLMVVMSFLGGAQLAFIGILGEYIGRMFNETKRRPLYFLNAYEPSDSTAPAAMASAWNAMAPTGR</sequence>
<dbReference type="InterPro" id="IPR050256">
    <property type="entry name" value="Glycosyltransferase_2"/>
</dbReference>
<protein>
    <submittedName>
        <fullName evidence="9">Glycosyltransferase family 2 protein</fullName>
        <ecNumber evidence="9">2.4.-.-</ecNumber>
    </submittedName>
</protein>
<name>A0ABW0MHB5_9BURK</name>
<feature type="transmembrane region" description="Helical" evidence="7">
    <location>
        <begin position="273"/>
        <end position="298"/>
    </location>
</feature>
<dbReference type="InterPro" id="IPR029044">
    <property type="entry name" value="Nucleotide-diphossugar_trans"/>
</dbReference>
<feature type="domain" description="Glycosyltransferase 2-like" evidence="8">
    <location>
        <begin position="16"/>
        <end position="176"/>
    </location>
</feature>
<dbReference type="PANTHER" id="PTHR48090">
    <property type="entry name" value="UNDECAPRENYL-PHOSPHATE 4-DEOXY-4-FORMAMIDO-L-ARABINOSE TRANSFERASE-RELATED"/>
    <property type="match status" value="1"/>
</dbReference>
<keyword evidence="6 7" id="KW-0472">Membrane</keyword>
<dbReference type="RefSeq" id="WP_379752237.1">
    <property type="nucleotide sequence ID" value="NZ_JBHSMR010000008.1"/>
</dbReference>
<proteinExistence type="predicted"/>
<dbReference type="Gene3D" id="3.90.550.10">
    <property type="entry name" value="Spore Coat Polysaccharide Biosynthesis Protein SpsA, Chain A"/>
    <property type="match status" value="1"/>
</dbReference>
<evidence type="ECO:0000313" key="10">
    <source>
        <dbReference type="Proteomes" id="UP001596101"/>
    </source>
</evidence>
<comment type="subcellular location">
    <subcellularLocation>
        <location evidence="1">Membrane</location>
        <topology evidence="1">Multi-pass membrane protein</topology>
    </subcellularLocation>
</comment>
<keyword evidence="3 9" id="KW-0808">Transferase</keyword>
<dbReference type="Proteomes" id="UP001596101">
    <property type="component" value="Unassembled WGS sequence"/>
</dbReference>
<dbReference type="GO" id="GO:0016757">
    <property type="term" value="F:glycosyltransferase activity"/>
    <property type="evidence" value="ECO:0007669"/>
    <property type="project" value="UniProtKB-KW"/>
</dbReference>
<evidence type="ECO:0000256" key="5">
    <source>
        <dbReference type="ARBA" id="ARBA00022989"/>
    </source>
</evidence>
<keyword evidence="5 7" id="KW-1133">Transmembrane helix</keyword>
<evidence type="ECO:0000256" key="4">
    <source>
        <dbReference type="ARBA" id="ARBA00022692"/>
    </source>
</evidence>
<evidence type="ECO:0000256" key="2">
    <source>
        <dbReference type="ARBA" id="ARBA00022676"/>
    </source>
</evidence>
<evidence type="ECO:0000256" key="3">
    <source>
        <dbReference type="ARBA" id="ARBA00022679"/>
    </source>
</evidence>
<comment type="caution">
    <text evidence="9">The sequence shown here is derived from an EMBL/GenBank/DDBJ whole genome shotgun (WGS) entry which is preliminary data.</text>
</comment>
<dbReference type="CDD" id="cd04187">
    <property type="entry name" value="DPM1_like_bac"/>
    <property type="match status" value="1"/>
</dbReference>
<keyword evidence="10" id="KW-1185">Reference proteome</keyword>
<gene>
    <name evidence="9" type="ORF">ACFPQ5_05335</name>
</gene>
<keyword evidence="4 7" id="KW-0812">Transmembrane</keyword>
<keyword evidence="2 9" id="KW-0328">Glycosyltransferase</keyword>
<evidence type="ECO:0000259" key="8">
    <source>
        <dbReference type="Pfam" id="PF00535"/>
    </source>
</evidence>
<dbReference type="Pfam" id="PF00535">
    <property type="entry name" value="Glycos_transf_2"/>
    <property type="match status" value="1"/>
</dbReference>
<reference evidence="10" key="1">
    <citation type="journal article" date="2019" name="Int. J. Syst. Evol. Microbiol.">
        <title>The Global Catalogue of Microorganisms (GCM) 10K type strain sequencing project: providing services to taxonomists for standard genome sequencing and annotation.</title>
        <authorList>
            <consortium name="The Broad Institute Genomics Platform"/>
            <consortium name="The Broad Institute Genome Sequencing Center for Infectious Disease"/>
            <person name="Wu L."/>
            <person name="Ma J."/>
        </authorList>
    </citation>
    <scope>NUCLEOTIDE SEQUENCE [LARGE SCALE GENOMIC DNA]</scope>
    <source>
        <strain evidence="10">CCUG 43111</strain>
    </source>
</reference>
<evidence type="ECO:0000313" key="9">
    <source>
        <dbReference type="EMBL" id="MFC5477600.1"/>
    </source>
</evidence>
<evidence type="ECO:0000256" key="1">
    <source>
        <dbReference type="ARBA" id="ARBA00004141"/>
    </source>
</evidence>
<dbReference type="SUPFAM" id="SSF53448">
    <property type="entry name" value="Nucleotide-diphospho-sugar transferases"/>
    <property type="match status" value="1"/>
</dbReference>
<feature type="transmembrane region" description="Helical" evidence="7">
    <location>
        <begin position="240"/>
        <end position="261"/>
    </location>
</feature>
<dbReference type="PANTHER" id="PTHR48090:SF1">
    <property type="entry name" value="PROPHAGE BACTOPRENOL GLUCOSYL TRANSFERASE HOMOLOG"/>
    <property type="match status" value="1"/>
</dbReference>
<dbReference type="EC" id="2.4.-.-" evidence="9"/>
<evidence type="ECO:0000256" key="6">
    <source>
        <dbReference type="ARBA" id="ARBA00023136"/>
    </source>
</evidence>
<accession>A0ABW0MHB5</accession>
<evidence type="ECO:0000256" key="7">
    <source>
        <dbReference type="SAM" id="Phobius"/>
    </source>
</evidence>
<dbReference type="EMBL" id="JBHSMR010000008">
    <property type="protein sequence ID" value="MFC5477600.1"/>
    <property type="molecule type" value="Genomic_DNA"/>
</dbReference>
<organism evidence="9 10">
    <name type="scientific">Massilia suwonensis</name>
    <dbReference type="NCBI Taxonomy" id="648895"/>
    <lineage>
        <taxon>Bacteria</taxon>
        <taxon>Pseudomonadati</taxon>
        <taxon>Pseudomonadota</taxon>
        <taxon>Betaproteobacteria</taxon>
        <taxon>Burkholderiales</taxon>
        <taxon>Oxalobacteraceae</taxon>
        <taxon>Telluria group</taxon>
        <taxon>Massilia</taxon>
    </lineage>
</organism>
<dbReference type="InterPro" id="IPR001173">
    <property type="entry name" value="Glyco_trans_2-like"/>
</dbReference>